<dbReference type="Pfam" id="PF13692">
    <property type="entry name" value="Glyco_trans_1_4"/>
    <property type="match status" value="1"/>
</dbReference>
<dbReference type="Proteomes" id="UP001180616">
    <property type="component" value="Chromosome"/>
</dbReference>
<organism evidence="3 4">
    <name type="scientific">Nitratidesulfovibrio liaohensis</name>
    <dbReference type="NCBI Taxonomy" id="2604158"/>
    <lineage>
        <taxon>Bacteria</taxon>
        <taxon>Pseudomonadati</taxon>
        <taxon>Thermodesulfobacteriota</taxon>
        <taxon>Desulfovibrionia</taxon>
        <taxon>Desulfovibrionales</taxon>
        <taxon>Desulfovibrionaceae</taxon>
        <taxon>Nitratidesulfovibrio</taxon>
    </lineage>
</organism>
<dbReference type="PANTHER" id="PTHR45947">
    <property type="entry name" value="SULFOQUINOVOSYL TRANSFERASE SQD2"/>
    <property type="match status" value="1"/>
</dbReference>
<feature type="region of interest" description="Disordered" evidence="1">
    <location>
        <begin position="506"/>
        <end position="525"/>
    </location>
</feature>
<dbReference type="Gene3D" id="3.40.50.2000">
    <property type="entry name" value="Glycogen Phosphorylase B"/>
    <property type="match status" value="2"/>
</dbReference>
<dbReference type="PANTHER" id="PTHR45947:SF3">
    <property type="entry name" value="SULFOQUINOVOSYL TRANSFERASE SQD2"/>
    <property type="match status" value="1"/>
</dbReference>
<evidence type="ECO:0000313" key="4">
    <source>
        <dbReference type="Proteomes" id="UP001180616"/>
    </source>
</evidence>
<keyword evidence="3" id="KW-0808">Transferase</keyword>
<sequence>MATGAPRSASRTAARQSASHSSQAQESVPTDVSPDAATSRAGTGNTASARPSSPSPSAAPSVCPPLSIDLHVHSRHSTRPSQWILQKLGCAESYTDPKALYDIARRRGMDLVTITDHNTLAGSLEIAHLDHTFVSEEITAYFPEDHCKIHVLAWDLTEAHHADITRLRENIYDLVDYLTVSGIPHACAHAMYSLNERLTLDHMERLLLLFRVFELNGSRDDFQNGILRAIVQGLTPADMDAMADRQDMAPRMERAWVKHLMAGSDDHSSLNIARSHTIIEGVSGVGHGRVRDALRGVMEGRGTPHGSAATPVTMAHNLYAIAYQFYKQRFGLARHVNRDTVLRFADRVLTGAPEPEGGLLTKLHGLIGYRRPRLSFSASTPRTVQDHLQTEAAEIIRRDPELRALLDAPAADITGERTEQAWMRFTDQASEKVLRTFADTLLDNAMGADLFSVFNVVGSAGSLYAILAPYFVGYTLFTKDRAFARACRDHFLPHEAEAALGMPGQAATTPGNRPHAAHAHHAPHVTDTDEWHATGRLNVGHFTDTFYDVNGVARTLQMQLDIARRNDKRLQVITCAPDGVADPELADRSDVFTFSPIGSFAMPEYPGLALYYPPVLKMLDHCYRQGFTHLHSATPGPVGLVALAAARILRLPVHATYHTAFPQYVMMLTEDAGLEEAMWRYMIWYYNQMDRVYVPSHATGDELAERGIARERIAFYPRGIDTETFTPARRNGFFSRYDGNTVTLPRTFLNSEEARAAGPGLTAPRDTAQPVRFLYVGRLSREKNLHVLADAYRLVATRAPHLRLVLVGDGPARAELEQTLRGLPVTFTGYLTGDDLANAYASSDIFVFPSGTDTFGNVVLEAQASGLPVVVTDKGGPQENLLPGRTGAIVPEGDATAMARAMLDMAADPARLDAMRADARAYAESRSFEAAFLQQWAMYRERDRNAA</sequence>
<reference evidence="3" key="1">
    <citation type="submission" date="2023-09" db="EMBL/GenBank/DDBJ databases">
        <authorList>
            <consortium name="CW5 consortium"/>
            <person name="Lu C.-W."/>
        </authorList>
    </citation>
    <scope>NUCLEOTIDE SEQUENCE</scope>
    <source>
        <strain evidence="3">KPS</strain>
    </source>
</reference>
<dbReference type="InterPro" id="IPR016195">
    <property type="entry name" value="Pol/histidinol_Pase-like"/>
</dbReference>
<dbReference type="EC" id="2.4.-.-" evidence="3"/>
<dbReference type="GO" id="GO:0016757">
    <property type="term" value="F:glycosyltransferase activity"/>
    <property type="evidence" value="ECO:0007669"/>
    <property type="project" value="UniProtKB-KW"/>
</dbReference>
<dbReference type="EMBL" id="CP133659">
    <property type="protein sequence ID" value="WMW64705.1"/>
    <property type="molecule type" value="Genomic_DNA"/>
</dbReference>
<keyword evidence="4" id="KW-1185">Reference proteome</keyword>
<dbReference type="CDD" id="cd03814">
    <property type="entry name" value="GT4-like"/>
    <property type="match status" value="1"/>
</dbReference>
<protein>
    <submittedName>
        <fullName evidence="3">Glycosyltransferase</fullName>
        <ecNumber evidence="3">2.4.-.-</ecNumber>
    </submittedName>
</protein>
<feature type="compositionally biased region" description="Low complexity" evidence="1">
    <location>
        <begin position="1"/>
        <end position="27"/>
    </location>
</feature>
<gene>
    <name evidence="3" type="ORF">KPS_002764</name>
</gene>
<dbReference type="Gene3D" id="3.20.20.140">
    <property type="entry name" value="Metal-dependent hydrolases"/>
    <property type="match status" value="1"/>
</dbReference>
<name>A0ABY9QYU2_9BACT</name>
<feature type="region of interest" description="Disordered" evidence="1">
    <location>
        <begin position="1"/>
        <end position="62"/>
    </location>
</feature>
<dbReference type="Pfam" id="PF13439">
    <property type="entry name" value="Glyco_transf_4"/>
    <property type="match status" value="1"/>
</dbReference>
<dbReference type="SUPFAM" id="SSF89550">
    <property type="entry name" value="PHP domain-like"/>
    <property type="match status" value="1"/>
</dbReference>
<dbReference type="RefSeq" id="WP_309540779.1">
    <property type="nucleotide sequence ID" value="NZ_CP133659.1"/>
</dbReference>
<proteinExistence type="predicted"/>
<feature type="domain" description="Glycosyltransferase subfamily 4-like N-terminal" evidence="2">
    <location>
        <begin position="549"/>
        <end position="723"/>
    </location>
</feature>
<evidence type="ECO:0000259" key="2">
    <source>
        <dbReference type="Pfam" id="PF13439"/>
    </source>
</evidence>
<evidence type="ECO:0000256" key="1">
    <source>
        <dbReference type="SAM" id="MobiDB-lite"/>
    </source>
</evidence>
<accession>A0ABY9QYU2</accession>
<dbReference type="InterPro" id="IPR028098">
    <property type="entry name" value="Glyco_trans_4-like_N"/>
</dbReference>
<dbReference type="InterPro" id="IPR050194">
    <property type="entry name" value="Glycosyltransferase_grp1"/>
</dbReference>
<dbReference type="CDD" id="cd07432">
    <property type="entry name" value="PHP_HisPPase"/>
    <property type="match status" value="1"/>
</dbReference>
<dbReference type="SUPFAM" id="SSF53756">
    <property type="entry name" value="UDP-Glycosyltransferase/glycogen phosphorylase"/>
    <property type="match status" value="1"/>
</dbReference>
<keyword evidence="3" id="KW-0328">Glycosyltransferase</keyword>
<feature type="compositionally biased region" description="Low complexity" evidence="1">
    <location>
        <begin position="47"/>
        <end position="62"/>
    </location>
</feature>
<evidence type="ECO:0000313" key="3">
    <source>
        <dbReference type="EMBL" id="WMW64705.1"/>
    </source>
</evidence>